<feature type="transmembrane region" description="Helical" evidence="1">
    <location>
        <begin position="708"/>
        <end position="728"/>
    </location>
</feature>
<protein>
    <recommendedName>
        <fullName evidence="5">AB hydrolase-1 domain-containing protein</fullName>
    </recommendedName>
</protein>
<sequence>MFVPIAVAVVVGVLGWAYQATKPPPPKICGSPDGPLVTSPRVRLSDGRHLAYRETGVSKEEAKYKIIVIHGFDSSKDLNLPASQIWNNSTRLLVGWWQRLWKVVSFKAFRTTKYVIGWKGCRALSLSAVRVGEKDPSGELRDWVISKLTKGELKVERAVYRKGWFFKKYGIEVGDCFTGLGLKGIGMMCLFMEFICSVSSSWIEEDGTSGRSMEKILTSNNLKQRMSLIKWCYKCILSEKPIHQPFIHCLDAWDMEHLEGRGITEYLRGFKLGNTSLKQLFWDPYPSMDDVCLARSVHFSDCIDKVEGLVHISVEYAMKYSKFQPCIDLQELIEELGIYFLFFDRAGYGDSDPNPKRSVKSEAFDIQELADKLQIGSKFYVLGVSMGAYPIWGCLKYIPNRHDAPTIGFTIVWSCPGSTICTLLVALFSFPASKRGLQDIVCAGPVGISGCIPCPMVVLLVDDSKMVPFIEYHGREHVNFQPARFRDVEKLSEIPSAGQEKIRQQGVHESLHRDIMAGYSKWEFDPLDINNPFPDNEGSVHIWQGYQDKIIPYKLNRYISEKLPWIRYHEVPEGGHLLIFDQKTWMLAVAALVLGVGVLVWAYQAVTPPPPKICGSPNGPPVTSPRIKLSDGRYLAYKERGVPKEQAKYKVILVHGFDSSKDIYLPLSQDLIDELGLYLVTYDRAGYGESDPNQSAFGLASNTYHTGMSFPMLAGVALVVPVINYWWLSFPSELFSKNYKKQLARDQWKLGIAHYTPGLTYWWLTQKWFPSSSILERHPIIFSKQDVEIIQTISKIPMPDEHKIRQQGVYESLHRDIMVHFGKWDFDPMELKNPFPNNEGSVHLWQGHKDSLVPFEMQRYLAQKLPWIQYHELPDSGHLIIHHNKLCEAIFRDAAVAAMVLGVAGVLWEHQKMKPPPPRICGSPNGPQAGWCDSGSSCHQLLVASFPSKLCSKAYKKQLTRDQWQLRIAHYAPDVCKVQQQSVHESLHRDLMVHSGKWDFDPMELKNPFPHNEGSVHLWQGYEDRLVPFELQRYLVQKLPWIQYHEIPDGGMVLKTALVLLMGLLGLAYRATQPAHPESTELSDVPPTSSPRIMLSDGRYLAYKEKGVPKNESNYKIIIVHGFGSSKEMNFLAPQELIDELGIYFLLFDRAGYGESDLNPKRSVKNEAFDIQEVADRLAGVALVVPVINYSWPSLPHYLTREDYRKKLFPWVLWIANHAPDLLYWWVTQIWFPSSSSMERSPMFFSNRDIDILKKTSGFPMLSQDKIRQRGVFESLRHDFIVGFGDWDFDPMDLSNPFPQNESSVHIWQGYEDKVVPFQLQRYVAEKLPWIRYHEVPDGGHLIVHYQGLCEAILRALLIGEETPL</sequence>
<name>A0A438DDF2_VITVI</name>
<comment type="caution">
    <text evidence="3">The sequence shown here is derived from an EMBL/GenBank/DDBJ whole genome shotgun (WGS) entry which is preliminary data.</text>
</comment>
<accession>A0A438DDF2</accession>
<feature type="signal peptide" evidence="2">
    <location>
        <begin position="1"/>
        <end position="19"/>
    </location>
</feature>
<dbReference type="SUPFAM" id="SSF53474">
    <property type="entry name" value="alpha/beta-Hydrolases"/>
    <property type="match status" value="4"/>
</dbReference>
<dbReference type="PANTHER" id="PTHR45763:SF28">
    <property type="entry name" value="ALPHA_BETA-HYDROLASES SUPERFAMILY PROTEIN"/>
    <property type="match status" value="1"/>
</dbReference>
<dbReference type="Gene3D" id="3.40.50.1820">
    <property type="entry name" value="alpha/beta hydrolase"/>
    <property type="match status" value="6"/>
</dbReference>
<evidence type="ECO:0000256" key="1">
    <source>
        <dbReference type="SAM" id="Phobius"/>
    </source>
</evidence>
<dbReference type="EMBL" id="QGNW01001674">
    <property type="protein sequence ID" value="RVW33507.1"/>
    <property type="molecule type" value="Genomic_DNA"/>
</dbReference>
<reference evidence="3 4" key="1">
    <citation type="journal article" date="2018" name="PLoS Genet.">
        <title>Population sequencing reveals clonal diversity and ancestral inbreeding in the grapevine cultivar Chardonnay.</title>
        <authorList>
            <person name="Roach M.J."/>
            <person name="Johnson D.L."/>
            <person name="Bohlmann J."/>
            <person name="van Vuuren H.J."/>
            <person name="Jones S.J."/>
            <person name="Pretorius I.S."/>
            <person name="Schmidt S.A."/>
            <person name="Borneman A.R."/>
        </authorList>
    </citation>
    <scope>NUCLEOTIDE SEQUENCE [LARGE SCALE GENOMIC DNA]</scope>
    <source>
        <strain evidence="4">cv. Chardonnay</strain>
        <tissue evidence="3">Leaf</tissue>
    </source>
</reference>
<keyword evidence="1" id="KW-0812">Transmembrane</keyword>
<dbReference type="PANTHER" id="PTHR45763">
    <property type="entry name" value="HYDROLASE, ALPHA/BETA FOLD FAMILY PROTEIN, EXPRESSED-RELATED"/>
    <property type="match status" value="1"/>
</dbReference>
<evidence type="ECO:0000313" key="3">
    <source>
        <dbReference type="EMBL" id="RVW33507.1"/>
    </source>
</evidence>
<keyword evidence="2" id="KW-0732">Signal</keyword>
<organism evidence="3 4">
    <name type="scientific">Vitis vinifera</name>
    <name type="common">Grape</name>
    <dbReference type="NCBI Taxonomy" id="29760"/>
    <lineage>
        <taxon>Eukaryota</taxon>
        <taxon>Viridiplantae</taxon>
        <taxon>Streptophyta</taxon>
        <taxon>Embryophyta</taxon>
        <taxon>Tracheophyta</taxon>
        <taxon>Spermatophyta</taxon>
        <taxon>Magnoliopsida</taxon>
        <taxon>eudicotyledons</taxon>
        <taxon>Gunneridae</taxon>
        <taxon>Pentapetalae</taxon>
        <taxon>rosids</taxon>
        <taxon>Vitales</taxon>
        <taxon>Vitaceae</taxon>
        <taxon>Viteae</taxon>
        <taxon>Vitis</taxon>
    </lineage>
</organism>
<feature type="transmembrane region" description="Helical" evidence="1">
    <location>
        <begin position="585"/>
        <end position="603"/>
    </location>
</feature>
<keyword evidence="1" id="KW-0472">Membrane</keyword>
<proteinExistence type="predicted"/>
<evidence type="ECO:0000313" key="4">
    <source>
        <dbReference type="Proteomes" id="UP000288805"/>
    </source>
</evidence>
<dbReference type="InterPro" id="IPR029058">
    <property type="entry name" value="AB_hydrolase_fold"/>
</dbReference>
<evidence type="ECO:0008006" key="5">
    <source>
        <dbReference type="Google" id="ProtNLM"/>
    </source>
</evidence>
<evidence type="ECO:0000256" key="2">
    <source>
        <dbReference type="SAM" id="SignalP"/>
    </source>
</evidence>
<keyword evidence="1" id="KW-1133">Transmembrane helix</keyword>
<gene>
    <name evidence="3" type="ORF">CK203_105387</name>
</gene>
<feature type="chain" id="PRO_5019317152" description="AB hydrolase-1 domain-containing protein" evidence="2">
    <location>
        <begin position="20"/>
        <end position="1365"/>
    </location>
</feature>
<dbReference type="Proteomes" id="UP000288805">
    <property type="component" value="Unassembled WGS sequence"/>
</dbReference>